<evidence type="ECO:0000313" key="5">
    <source>
        <dbReference type="Proteomes" id="UP001211065"/>
    </source>
</evidence>
<dbReference type="GO" id="GO:0005777">
    <property type="term" value="C:peroxisome"/>
    <property type="evidence" value="ECO:0007669"/>
    <property type="project" value="UniProtKB-SubCell"/>
</dbReference>
<accession>A0AAD5U6W1</accession>
<dbReference type="InterPro" id="IPR029045">
    <property type="entry name" value="ClpP/crotonase-like_dom_sf"/>
</dbReference>
<dbReference type="Proteomes" id="UP001211065">
    <property type="component" value="Unassembled WGS sequence"/>
</dbReference>
<protein>
    <submittedName>
        <fullName evidence="4">Enoyl-CoA delta isomerase 2, mitochondrial</fullName>
    </submittedName>
</protein>
<dbReference type="InterPro" id="IPR014748">
    <property type="entry name" value="Enoyl-CoA_hydra_C"/>
</dbReference>
<dbReference type="SUPFAM" id="SSF52096">
    <property type="entry name" value="ClpP/crotonase"/>
    <property type="match status" value="1"/>
</dbReference>
<dbReference type="EMBL" id="JADGJW010000130">
    <property type="protein sequence ID" value="KAJ3223425.1"/>
    <property type="molecule type" value="Genomic_DNA"/>
</dbReference>
<dbReference type="InterPro" id="IPR001753">
    <property type="entry name" value="Enoyl-CoA_hydra/iso"/>
</dbReference>
<dbReference type="PANTHER" id="PTHR43684">
    <property type="match status" value="1"/>
</dbReference>
<keyword evidence="5" id="KW-1185">Reference proteome</keyword>
<dbReference type="GO" id="GO:0004165">
    <property type="term" value="F:delta(3)-delta(2)-enoyl-CoA isomerase activity"/>
    <property type="evidence" value="ECO:0007669"/>
    <property type="project" value="UniProtKB-ARBA"/>
</dbReference>
<dbReference type="Gene3D" id="3.90.226.10">
    <property type="entry name" value="2-enoyl-CoA Hydratase, Chain A, domain 1"/>
    <property type="match status" value="1"/>
</dbReference>
<comment type="caution">
    <text evidence="4">The sequence shown here is derived from an EMBL/GenBank/DDBJ whole genome shotgun (WGS) entry which is preliminary data.</text>
</comment>
<reference evidence="4" key="1">
    <citation type="submission" date="2020-05" db="EMBL/GenBank/DDBJ databases">
        <title>Phylogenomic resolution of chytrid fungi.</title>
        <authorList>
            <person name="Stajich J.E."/>
            <person name="Amses K."/>
            <person name="Simmons R."/>
            <person name="Seto K."/>
            <person name="Myers J."/>
            <person name="Bonds A."/>
            <person name="Quandt C.A."/>
            <person name="Barry K."/>
            <person name="Liu P."/>
            <person name="Grigoriev I."/>
            <person name="Longcore J.E."/>
            <person name="James T.Y."/>
        </authorList>
    </citation>
    <scope>NUCLEOTIDE SEQUENCE</scope>
    <source>
        <strain evidence="4">JEL0476</strain>
    </source>
</reference>
<name>A0AAD5U6W1_9FUNG</name>
<dbReference type="PANTHER" id="PTHR43684:SF1">
    <property type="entry name" value="ENOYL-COA DELTA ISOMERASE 2"/>
    <property type="match status" value="1"/>
</dbReference>
<evidence type="ECO:0000256" key="1">
    <source>
        <dbReference type="ARBA" id="ARBA00004275"/>
    </source>
</evidence>
<organism evidence="4 5">
    <name type="scientific">Clydaea vesicula</name>
    <dbReference type="NCBI Taxonomy" id="447962"/>
    <lineage>
        <taxon>Eukaryota</taxon>
        <taxon>Fungi</taxon>
        <taxon>Fungi incertae sedis</taxon>
        <taxon>Chytridiomycota</taxon>
        <taxon>Chytridiomycota incertae sedis</taxon>
        <taxon>Chytridiomycetes</taxon>
        <taxon>Lobulomycetales</taxon>
        <taxon>Lobulomycetaceae</taxon>
        <taxon>Clydaea</taxon>
    </lineage>
</organism>
<proteinExistence type="predicted"/>
<evidence type="ECO:0000256" key="3">
    <source>
        <dbReference type="ARBA" id="ARBA00023235"/>
    </source>
</evidence>
<dbReference type="InterPro" id="IPR051053">
    <property type="entry name" value="ECH/Chromodomain_protein"/>
</dbReference>
<dbReference type="AlphaFoldDB" id="A0AAD5U6W1"/>
<gene>
    <name evidence="4" type="primary">ECI2</name>
    <name evidence="4" type="ORF">HK099_001149</name>
</gene>
<evidence type="ECO:0000256" key="2">
    <source>
        <dbReference type="ARBA" id="ARBA00023140"/>
    </source>
</evidence>
<keyword evidence="2" id="KW-0576">Peroxisome</keyword>
<comment type="subcellular location">
    <subcellularLocation>
        <location evidence="1">Peroxisome</location>
    </subcellularLocation>
</comment>
<keyword evidence="3 4" id="KW-0413">Isomerase</keyword>
<dbReference type="Gene3D" id="1.10.12.10">
    <property type="entry name" value="Lyase 2-enoyl-coa Hydratase, Chain A, domain 2"/>
    <property type="match status" value="1"/>
</dbReference>
<dbReference type="CDD" id="cd06558">
    <property type="entry name" value="crotonase-like"/>
    <property type="match status" value="1"/>
</dbReference>
<dbReference type="Pfam" id="PF00378">
    <property type="entry name" value="ECH_1"/>
    <property type="match status" value="1"/>
</dbReference>
<evidence type="ECO:0000313" key="4">
    <source>
        <dbReference type="EMBL" id="KAJ3223425.1"/>
    </source>
</evidence>
<sequence>MLPQLETTKIDLSNNDQICTIIFNRPEKKNSMNKQGYKDWFSALNFAKSYEKVKVVILTGAGSYFSAGTDLSPPSNGENPFDREVLERDTKVTRGIIELMIDFPKILIGAVNGPAFGISVTTLTLCDFIYTVPEAVFSTPFMKLALCAEVGKPLTAREFKELGFVNDIFDKKDLLNNVLKISSKICELPTTAVMETKKLIRDGMKGHLKDANDRELRVLVDRFLHEEFQEAMFKFFSSKKTTSKL</sequence>